<dbReference type="EMBL" id="JAIVGD010000028">
    <property type="protein sequence ID" value="KAH0737643.1"/>
    <property type="molecule type" value="Genomic_DNA"/>
</dbReference>
<evidence type="ECO:0000313" key="3">
    <source>
        <dbReference type="Proteomes" id="UP000826656"/>
    </source>
</evidence>
<evidence type="ECO:0000313" key="2">
    <source>
        <dbReference type="EMBL" id="KAH0737643.1"/>
    </source>
</evidence>
<gene>
    <name evidence="2" type="ORF">KY290_036348</name>
</gene>
<reference evidence="2 3" key="1">
    <citation type="journal article" date="2021" name="bioRxiv">
        <title>Chromosome-scale and haplotype-resolved genome assembly of a tetraploid potato cultivar.</title>
        <authorList>
            <person name="Sun H."/>
            <person name="Jiao W.-B."/>
            <person name="Krause K."/>
            <person name="Campoy J.A."/>
            <person name="Goel M."/>
            <person name="Folz-Donahue K."/>
            <person name="Kukat C."/>
            <person name="Huettel B."/>
            <person name="Schneeberger K."/>
        </authorList>
    </citation>
    <scope>NUCLEOTIDE SEQUENCE [LARGE SCALE GENOMIC DNA]</scope>
    <source>
        <strain evidence="2">SolTubOtavaFocal</strain>
        <tissue evidence="2">Leaves</tissue>
    </source>
</reference>
<evidence type="ECO:0000256" key="1">
    <source>
        <dbReference type="SAM" id="MobiDB-lite"/>
    </source>
</evidence>
<evidence type="ECO:0008006" key="4">
    <source>
        <dbReference type="Google" id="ProtNLM"/>
    </source>
</evidence>
<sequence length="304" mass="35655">MVNTRSSTSQENTPNLESLSKQLSVIASKLNTIDLLAAEVATLKAQNGCTQEGETTHRTRNGGKSIWREEQEDINRPMWTKNPSRRPHTMMEFPRFEGGDPRGWILKAEKYFCYYQTQEKQKFGITAMYPEVDTLDLFSWINRERTLLYWKEIVKASQENYGPAEFQNLGEHLCSIQEQAEVATLKAQNGCTQEGETTHRTRNGGKSIWREEQEDINRPMWTKNPSRRPHTMMEFPRFEGGDPRGWILKAEKYFCYYQTQEKQKFGITAMYPEVDTLDLFSWINRERTLLYWKEMPTNFSNNLS</sequence>
<name>A0ABQ7TUD9_SOLTU</name>
<comment type="caution">
    <text evidence="2">The sequence shown here is derived from an EMBL/GenBank/DDBJ whole genome shotgun (WGS) entry which is preliminary data.</text>
</comment>
<proteinExistence type="predicted"/>
<keyword evidence="3" id="KW-1185">Reference proteome</keyword>
<protein>
    <recommendedName>
        <fullName evidence="4">Retrotransposon protein</fullName>
    </recommendedName>
</protein>
<accession>A0ABQ7TUD9</accession>
<organism evidence="2 3">
    <name type="scientific">Solanum tuberosum</name>
    <name type="common">Potato</name>
    <dbReference type="NCBI Taxonomy" id="4113"/>
    <lineage>
        <taxon>Eukaryota</taxon>
        <taxon>Viridiplantae</taxon>
        <taxon>Streptophyta</taxon>
        <taxon>Embryophyta</taxon>
        <taxon>Tracheophyta</taxon>
        <taxon>Spermatophyta</taxon>
        <taxon>Magnoliopsida</taxon>
        <taxon>eudicotyledons</taxon>
        <taxon>Gunneridae</taxon>
        <taxon>Pentapetalae</taxon>
        <taxon>asterids</taxon>
        <taxon>lamiids</taxon>
        <taxon>Solanales</taxon>
        <taxon>Solanaceae</taxon>
        <taxon>Solanoideae</taxon>
        <taxon>Solaneae</taxon>
        <taxon>Solanum</taxon>
    </lineage>
</organism>
<dbReference type="Proteomes" id="UP000826656">
    <property type="component" value="Unassembled WGS sequence"/>
</dbReference>
<feature type="region of interest" description="Disordered" evidence="1">
    <location>
        <begin position="46"/>
        <end position="65"/>
    </location>
</feature>